<name>A0A4R0YTW4_9GAMM</name>
<keyword evidence="1" id="KW-1133">Transmembrane helix</keyword>
<keyword evidence="1" id="KW-0472">Membrane</keyword>
<reference evidence="3 4" key="1">
    <citation type="submission" date="2019-02" db="EMBL/GenBank/DDBJ databases">
        <title>Dyella amyloliquefaciens sp. nov., isolated from forest soil.</title>
        <authorList>
            <person name="Gao Z.-H."/>
            <person name="Qiu L.-H."/>
        </authorList>
    </citation>
    <scope>NUCLEOTIDE SEQUENCE [LARGE SCALE GENOMIC DNA]</scope>
    <source>
        <strain evidence="3 4">KACC 12747</strain>
    </source>
</reference>
<dbReference type="InterPro" id="IPR011223">
    <property type="entry name" value="UCP028770"/>
</dbReference>
<feature type="chain" id="PRO_5020342726" evidence="2">
    <location>
        <begin position="24"/>
        <end position="162"/>
    </location>
</feature>
<dbReference type="EMBL" id="SJTG01000002">
    <property type="protein sequence ID" value="TCI10323.1"/>
    <property type="molecule type" value="Genomic_DNA"/>
</dbReference>
<keyword evidence="1" id="KW-0812">Transmembrane</keyword>
<keyword evidence="2" id="KW-0732">Signal</keyword>
<gene>
    <name evidence="3" type="ORF">EZM97_15625</name>
</gene>
<dbReference type="AlphaFoldDB" id="A0A4R0YTW4"/>
<feature type="transmembrane region" description="Helical" evidence="1">
    <location>
        <begin position="34"/>
        <end position="54"/>
    </location>
</feature>
<protein>
    <submittedName>
        <fullName evidence="3">DUF3302 domain-containing protein</fullName>
    </submittedName>
</protein>
<evidence type="ECO:0000256" key="2">
    <source>
        <dbReference type="SAM" id="SignalP"/>
    </source>
</evidence>
<sequence>MVRALVFRMLVILLAIHSSQALANSGMEDAIADVLVWAIVVIVPIVLVAAFWMLHIWPERVAEKRDHPQKDAIQALCLLSLFFGGLLWPAAMLWAYMRPVKVVTVLHRGDEEPHNEPGTTDRLVLGDVTPAAREVVSLREQVVALQRRLDDLDAGRAPPSTS</sequence>
<dbReference type="Proteomes" id="UP000291822">
    <property type="component" value="Unassembled WGS sequence"/>
</dbReference>
<evidence type="ECO:0000313" key="3">
    <source>
        <dbReference type="EMBL" id="TCI10323.1"/>
    </source>
</evidence>
<organism evidence="3 4">
    <name type="scientific">Dyella soli</name>
    <dbReference type="NCBI Taxonomy" id="522319"/>
    <lineage>
        <taxon>Bacteria</taxon>
        <taxon>Pseudomonadati</taxon>
        <taxon>Pseudomonadota</taxon>
        <taxon>Gammaproteobacteria</taxon>
        <taxon>Lysobacterales</taxon>
        <taxon>Rhodanobacteraceae</taxon>
        <taxon>Dyella</taxon>
    </lineage>
</organism>
<evidence type="ECO:0000256" key="1">
    <source>
        <dbReference type="SAM" id="Phobius"/>
    </source>
</evidence>
<accession>A0A4R0YTW4</accession>
<feature type="signal peptide" evidence="2">
    <location>
        <begin position="1"/>
        <end position="23"/>
    </location>
</feature>
<dbReference type="Pfam" id="PF11742">
    <property type="entry name" value="DUF3302"/>
    <property type="match status" value="1"/>
</dbReference>
<keyword evidence="4" id="KW-1185">Reference proteome</keyword>
<proteinExistence type="predicted"/>
<evidence type="ECO:0000313" key="4">
    <source>
        <dbReference type="Proteomes" id="UP000291822"/>
    </source>
</evidence>
<comment type="caution">
    <text evidence="3">The sequence shown here is derived from an EMBL/GenBank/DDBJ whole genome shotgun (WGS) entry which is preliminary data.</text>
</comment>
<feature type="transmembrane region" description="Helical" evidence="1">
    <location>
        <begin position="75"/>
        <end position="97"/>
    </location>
</feature>